<dbReference type="GO" id="GO:0000814">
    <property type="term" value="C:ESCRT II complex"/>
    <property type="evidence" value="ECO:0007669"/>
    <property type="project" value="InterPro"/>
</dbReference>
<dbReference type="InterPro" id="IPR008570">
    <property type="entry name" value="ESCRT-II_cplx_Vps25-sub"/>
</dbReference>
<evidence type="ECO:0000313" key="2">
    <source>
        <dbReference type="Proteomes" id="UP000183365"/>
    </source>
</evidence>
<protein>
    <recommendedName>
        <fullName evidence="3">Vacuolar protein-sorting-associated protein 25</fullName>
    </recommendedName>
</protein>
<dbReference type="AlphaFoldDB" id="A0A1L0CM96"/>
<dbReference type="InterPro" id="IPR036390">
    <property type="entry name" value="WH_DNA-bd_sf"/>
</dbReference>
<dbReference type="VEuPathDB" id="FungiDB:HGUI_02181"/>
<evidence type="ECO:0000313" key="1">
    <source>
        <dbReference type="EMBL" id="SGZ39981.1"/>
    </source>
</evidence>
<name>A0A1L0CM96_9ASCO</name>
<dbReference type="SUPFAM" id="SSF46785">
    <property type="entry name" value="Winged helix' DNA-binding domain"/>
    <property type="match status" value="1"/>
</dbReference>
<proteinExistence type="predicted"/>
<evidence type="ECO:0008006" key="3">
    <source>
        <dbReference type="Google" id="ProtNLM"/>
    </source>
</evidence>
<organism evidence="1 2">
    <name type="scientific">Hanseniaspora guilliermondii</name>
    <dbReference type="NCBI Taxonomy" id="56406"/>
    <lineage>
        <taxon>Eukaryota</taxon>
        <taxon>Fungi</taxon>
        <taxon>Dikarya</taxon>
        <taxon>Ascomycota</taxon>
        <taxon>Saccharomycotina</taxon>
        <taxon>Saccharomycetes</taxon>
        <taxon>Saccharomycodales</taxon>
        <taxon>Saccharomycodaceae</taxon>
        <taxon>Hanseniaspora</taxon>
    </lineage>
</organism>
<dbReference type="GO" id="GO:0042803">
    <property type="term" value="F:protein homodimerization activity"/>
    <property type="evidence" value="ECO:0007669"/>
    <property type="project" value="TreeGrafter"/>
</dbReference>
<dbReference type="Proteomes" id="UP000183365">
    <property type="component" value="Unassembled WGS sequence"/>
</dbReference>
<keyword evidence="2" id="KW-1185">Reference proteome</keyword>
<dbReference type="EMBL" id="FQNF01000036">
    <property type="protein sequence ID" value="SGZ39981.1"/>
    <property type="molecule type" value="Genomic_DNA"/>
</dbReference>
<dbReference type="GO" id="GO:0005198">
    <property type="term" value="F:structural molecule activity"/>
    <property type="evidence" value="ECO:0007669"/>
    <property type="project" value="TreeGrafter"/>
</dbReference>
<dbReference type="GO" id="GO:0043328">
    <property type="term" value="P:protein transport to vacuole involved in ubiquitin-dependent protein catabolic process via the multivesicular body sorting pathway"/>
    <property type="evidence" value="ECO:0007669"/>
    <property type="project" value="TreeGrafter"/>
</dbReference>
<dbReference type="Gene3D" id="1.10.10.570">
    <property type="entry name" value="Winged helix' DNA-binding domain. Chain C. Domain 1"/>
    <property type="match status" value="1"/>
</dbReference>
<sequence length="249" mass="29986">MNNQSLEKLYNFPPMYTKQRNEQIIHTQIQKWCDLIKLYYQHNSIFVYQDGILQDLFTNNKINRNVDRFFQEEILDSLRENGQLIKIIDMKYHLQNDQKFLKYWKRYESNVSNKTVYKYSEMLLYHEDDIEKNERIFDDKANIQFKEYILPNTLNFYEDVFVSFLDMSLNDGNGIFTVYEMSGINGLFNIKEGELFLKNQDLHDNDIVERKMDTTLTIYMLFKLLIEKGVCYPIIEDDELVAVKKANTF</sequence>
<reference evidence="2" key="1">
    <citation type="submission" date="2016-11" db="EMBL/GenBank/DDBJ databases">
        <authorList>
            <person name="Guldener U."/>
        </authorList>
    </citation>
    <scope>NUCLEOTIDE SEQUENCE [LARGE SCALE GENOMIC DNA]</scope>
</reference>
<dbReference type="PANTHER" id="PTHR13149:SF0">
    <property type="entry name" value="VACUOLAR PROTEIN-SORTING-ASSOCIATED PROTEIN 25"/>
    <property type="match status" value="1"/>
</dbReference>
<accession>A0A1L0CM96</accession>
<dbReference type="OrthoDB" id="3971336at2759"/>
<dbReference type="InterPro" id="IPR014041">
    <property type="entry name" value="ESCRT-II_cplx_Vps25-sub_N"/>
</dbReference>
<gene>
    <name evidence="1" type="ORF">HGUI_02181</name>
</gene>
<dbReference type="Pfam" id="PF05871">
    <property type="entry name" value="ESCRT-II"/>
    <property type="match status" value="1"/>
</dbReference>
<dbReference type="PANTHER" id="PTHR13149">
    <property type="entry name" value="VACUOLAR PROTEIN SORTING-ASSOCIATED PROTEIN VPS25"/>
    <property type="match status" value="1"/>
</dbReference>